<dbReference type="EC" id="5.1.1.1" evidence="4"/>
<dbReference type="SUPFAM" id="SSF51419">
    <property type="entry name" value="PLP-binding barrel"/>
    <property type="match status" value="1"/>
</dbReference>
<feature type="active site" description="Proton acceptor; specific for D-alanine" evidence="4">
    <location>
        <position position="42"/>
    </location>
</feature>
<sequence length="385" mass="42931">MARVKTEKFPVQWVEINRQAFFHNVLEFKNRLGQAGLLAVVKANAYGHGLLEIAGLAAECGIDWFGVHSLEEGLCLRQQGFKQKILILGYLPLSGAEEAVRAELRSTVYNLETLKVLAAAAKKQNKPALVHLKIETGTNRQGIALNKLGSFLNLIKKKPELVLEGISSHFANIEDTTDDYYPRYQLENFKQAVEFLESNGFKVPIRHMSCSAAAILFPETYFNLARVGIGLYGLWPSKETLVSCRLRGQSPLKLKPVLSWRARVAQIKTVPRGAYIGYGCTYRTTRPTRLAIIPVGYYDGYDRGLSNSAYVLVKGKRAQVRGRVCMDFIMVDITDIPGVRLEEPVTLIGAEGREKITADQLASLAGTINYEMVTRINPLIPRFIV</sequence>
<accession>A0A3E2BL86</accession>
<dbReference type="InterPro" id="IPR000821">
    <property type="entry name" value="Ala_racemase"/>
</dbReference>
<gene>
    <name evidence="8" type="ORF">OP8BY_0167</name>
</gene>
<feature type="binding site" evidence="4 6">
    <location>
        <position position="140"/>
    </location>
    <ligand>
        <name>substrate</name>
    </ligand>
</feature>
<evidence type="ECO:0000256" key="1">
    <source>
        <dbReference type="ARBA" id="ARBA00001933"/>
    </source>
</evidence>
<evidence type="ECO:0000256" key="3">
    <source>
        <dbReference type="ARBA" id="ARBA00023235"/>
    </source>
</evidence>
<evidence type="ECO:0000259" key="7">
    <source>
        <dbReference type="SMART" id="SM01005"/>
    </source>
</evidence>
<evidence type="ECO:0000256" key="5">
    <source>
        <dbReference type="PIRSR" id="PIRSR600821-50"/>
    </source>
</evidence>
<comment type="catalytic activity">
    <reaction evidence="4">
        <text>L-alanine = D-alanine</text>
        <dbReference type="Rhea" id="RHEA:20249"/>
        <dbReference type="ChEBI" id="CHEBI:57416"/>
        <dbReference type="ChEBI" id="CHEBI:57972"/>
        <dbReference type="EC" id="5.1.1.1"/>
    </reaction>
</comment>
<keyword evidence="3 4" id="KW-0413">Isomerase</keyword>
<dbReference type="CDD" id="cd00430">
    <property type="entry name" value="PLPDE_III_AR"/>
    <property type="match status" value="1"/>
</dbReference>
<comment type="function">
    <text evidence="4">Catalyzes the interconversion of L-alanine and D-alanine. May also act on other amino acids.</text>
</comment>
<evidence type="ECO:0000313" key="8">
    <source>
        <dbReference type="EMBL" id="RFT15519.1"/>
    </source>
</evidence>
<dbReference type="InterPro" id="IPR020622">
    <property type="entry name" value="Ala_racemase_pyridoxalP-BS"/>
</dbReference>
<dbReference type="InterPro" id="IPR029066">
    <property type="entry name" value="PLP-binding_barrel"/>
</dbReference>
<dbReference type="GO" id="GO:0005829">
    <property type="term" value="C:cytosol"/>
    <property type="evidence" value="ECO:0007669"/>
    <property type="project" value="TreeGrafter"/>
</dbReference>
<dbReference type="Gene3D" id="2.40.37.10">
    <property type="entry name" value="Lyase, Ornithine Decarboxylase, Chain A, domain 1"/>
    <property type="match status" value="1"/>
</dbReference>
<dbReference type="Proteomes" id="UP000257323">
    <property type="component" value="Unassembled WGS sequence"/>
</dbReference>
<protein>
    <recommendedName>
        <fullName evidence="4">Alanine racemase</fullName>
        <ecNumber evidence="4">5.1.1.1</ecNumber>
    </recommendedName>
</protein>
<organism evidence="8 9">
    <name type="scientific">Candidatus Saccharicenans subterraneus</name>
    <dbReference type="NCBI Taxonomy" id="2508984"/>
    <lineage>
        <taxon>Bacteria</taxon>
        <taxon>Candidatus Aminicenantota</taxon>
        <taxon>Candidatus Aminicenantia</taxon>
        <taxon>Candidatus Aminicenantales</taxon>
        <taxon>Candidatus Saccharicenantaceae</taxon>
        <taxon>Candidatus Saccharicenans</taxon>
    </lineage>
</organism>
<dbReference type="GO" id="GO:0008784">
    <property type="term" value="F:alanine racemase activity"/>
    <property type="evidence" value="ECO:0007669"/>
    <property type="project" value="UniProtKB-UniRule"/>
</dbReference>
<feature type="binding site" evidence="4 6">
    <location>
        <position position="326"/>
    </location>
    <ligand>
        <name>substrate</name>
    </ligand>
</feature>
<evidence type="ECO:0000256" key="6">
    <source>
        <dbReference type="PIRSR" id="PIRSR600821-52"/>
    </source>
</evidence>
<dbReference type="AlphaFoldDB" id="A0A3E2BL86"/>
<dbReference type="InterPro" id="IPR011079">
    <property type="entry name" value="Ala_racemase_C"/>
</dbReference>
<reference evidence="8 9" key="1">
    <citation type="submission" date="2018-08" db="EMBL/GenBank/DDBJ databases">
        <title>Genome analysis of the thermophilic bacterium of the candidate phylum Aminicenantes from deep subsurface aquifer revealed its physiology and ecological role.</title>
        <authorList>
            <person name="Kadnikov V.V."/>
            <person name="Mardanov A.V."/>
            <person name="Beletsky A.V."/>
            <person name="Karnachuk O.V."/>
            <person name="Ravin N.V."/>
        </authorList>
    </citation>
    <scope>NUCLEOTIDE SEQUENCE [LARGE SCALE GENOMIC DNA]</scope>
    <source>
        <strain evidence="8">BY38</strain>
    </source>
</reference>
<dbReference type="HAMAP" id="MF_01201">
    <property type="entry name" value="Ala_racemase"/>
    <property type="match status" value="1"/>
</dbReference>
<feature type="active site" description="Proton acceptor; specific for L-alanine" evidence="4">
    <location>
        <position position="278"/>
    </location>
</feature>
<dbReference type="GO" id="GO:0030632">
    <property type="term" value="P:D-alanine biosynthetic process"/>
    <property type="evidence" value="ECO:0007669"/>
    <property type="project" value="UniProtKB-UniRule"/>
</dbReference>
<comment type="pathway">
    <text evidence="4">Amino-acid biosynthesis; D-alanine biosynthesis; D-alanine from L-alanine: step 1/1.</text>
</comment>
<comment type="similarity">
    <text evidence="4">Belongs to the alanine racemase family.</text>
</comment>
<evidence type="ECO:0000313" key="9">
    <source>
        <dbReference type="Proteomes" id="UP000257323"/>
    </source>
</evidence>
<name>A0A3E2BL86_9BACT</name>
<dbReference type="Pfam" id="PF00842">
    <property type="entry name" value="Ala_racemase_C"/>
    <property type="match status" value="1"/>
</dbReference>
<dbReference type="EMBL" id="QUAH01000008">
    <property type="protein sequence ID" value="RFT15519.1"/>
    <property type="molecule type" value="Genomic_DNA"/>
</dbReference>
<evidence type="ECO:0000256" key="2">
    <source>
        <dbReference type="ARBA" id="ARBA00022898"/>
    </source>
</evidence>
<dbReference type="Gene3D" id="3.20.20.10">
    <property type="entry name" value="Alanine racemase"/>
    <property type="match status" value="1"/>
</dbReference>
<dbReference type="SUPFAM" id="SSF50621">
    <property type="entry name" value="Alanine racemase C-terminal domain-like"/>
    <property type="match status" value="1"/>
</dbReference>
<evidence type="ECO:0000256" key="4">
    <source>
        <dbReference type="HAMAP-Rule" id="MF_01201"/>
    </source>
</evidence>
<dbReference type="FunFam" id="3.20.20.10:FF:000002">
    <property type="entry name" value="Alanine racemase"/>
    <property type="match status" value="1"/>
</dbReference>
<proteinExistence type="inferred from homology"/>
<keyword evidence="2 4" id="KW-0663">Pyridoxal phosphate</keyword>
<dbReference type="SMART" id="SM01005">
    <property type="entry name" value="Ala_racemase_C"/>
    <property type="match status" value="1"/>
</dbReference>
<comment type="cofactor">
    <cofactor evidence="1 4 5">
        <name>pyridoxal 5'-phosphate</name>
        <dbReference type="ChEBI" id="CHEBI:597326"/>
    </cofactor>
</comment>
<dbReference type="GO" id="GO:0030170">
    <property type="term" value="F:pyridoxal phosphate binding"/>
    <property type="evidence" value="ECO:0007669"/>
    <property type="project" value="UniProtKB-UniRule"/>
</dbReference>
<dbReference type="PANTHER" id="PTHR30511">
    <property type="entry name" value="ALANINE RACEMASE"/>
    <property type="match status" value="1"/>
</dbReference>
<dbReference type="InterPro" id="IPR009006">
    <property type="entry name" value="Ala_racemase/Decarboxylase_C"/>
</dbReference>
<dbReference type="NCBIfam" id="TIGR00492">
    <property type="entry name" value="alr"/>
    <property type="match status" value="1"/>
</dbReference>
<dbReference type="PANTHER" id="PTHR30511:SF0">
    <property type="entry name" value="ALANINE RACEMASE, CATABOLIC-RELATED"/>
    <property type="match status" value="1"/>
</dbReference>
<dbReference type="UniPathway" id="UPA00042">
    <property type="reaction ID" value="UER00497"/>
</dbReference>
<dbReference type="PROSITE" id="PS00395">
    <property type="entry name" value="ALANINE_RACEMASE"/>
    <property type="match status" value="1"/>
</dbReference>
<dbReference type="PRINTS" id="PR00992">
    <property type="entry name" value="ALARACEMASE"/>
</dbReference>
<feature type="modified residue" description="N6-(pyridoxal phosphate)lysine" evidence="4 5">
    <location>
        <position position="42"/>
    </location>
</feature>
<comment type="caution">
    <text evidence="8">The sequence shown here is derived from an EMBL/GenBank/DDBJ whole genome shotgun (WGS) entry which is preliminary data.</text>
</comment>
<dbReference type="InterPro" id="IPR001608">
    <property type="entry name" value="Ala_racemase_N"/>
</dbReference>
<feature type="domain" description="Alanine racemase C-terminal" evidence="7">
    <location>
        <begin position="257"/>
        <end position="385"/>
    </location>
</feature>
<dbReference type="Pfam" id="PF01168">
    <property type="entry name" value="Ala_racemase_N"/>
    <property type="match status" value="1"/>
</dbReference>